<dbReference type="AlphaFoldDB" id="A0A2K3NA81"/>
<dbReference type="EMBL" id="ASHM01018313">
    <property type="protein sequence ID" value="PNX99924.1"/>
    <property type="molecule type" value="Genomic_DNA"/>
</dbReference>
<accession>A0A2K3NA81</accession>
<dbReference type="Proteomes" id="UP000236291">
    <property type="component" value="Unassembled WGS sequence"/>
</dbReference>
<sequence>MNEKSGFDSRSYEEYDEIIDSKQNKKIHPNHDMIESTKSMNEKRGFHLRSYEEDIAKLKKMNVKKDEIIDSKQNKKIHPNQ</sequence>
<evidence type="ECO:0000313" key="2">
    <source>
        <dbReference type="Proteomes" id="UP000236291"/>
    </source>
</evidence>
<feature type="non-terminal residue" evidence="1">
    <location>
        <position position="81"/>
    </location>
</feature>
<gene>
    <name evidence="1" type="ORF">L195_g023196</name>
</gene>
<comment type="caution">
    <text evidence="1">The sequence shown here is derived from an EMBL/GenBank/DDBJ whole genome shotgun (WGS) entry which is preliminary data.</text>
</comment>
<reference evidence="1 2" key="2">
    <citation type="journal article" date="2017" name="Front. Plant Sci.">
        <title>Gene Classification and Mining of Molecular Markers Useful in Red Clover (Trifolium pratense) Breeding.</title>
        <authorList>
            <person name="Istvanek J."/>
            <person name="Dluhosova J."/>
            <person name="Dluhos P."/>
            <person name="Patkova L."/>
            <person name="Nedelnik J."/>
            <person name="Repkova J."/>
        </authorList>
    </citation>
    <scope>NUCLEOTIDE SEQUENCE [LARGE SCALE GENOMIC DNA]</scope>
    <source>
        <strain evidence="2">cv. Tatra</strain>
        <tissue evidence="1">Young leaves</tissue>
    </source>
</reference>
<proteinExistence type="predicted"/>
<reference evidence="1 2" key="1">
    <citation type="journal article" date="2014" name="Am. J. Bot.">
        <title>Genome assembly and annotation for red clover (Trifolium pratense; Fabaceae).</title>
        <authorList>
            <person name="Istvanek J."/>
            <person name="Jaros M."/>
            <person name="Krenek A."/>
            <person name="Repkova J."/>
        </authorList>
    </citation>
    <scope>NUCLEOTIDE SEQUENCE [LARGE SCALE GENOMIC DNA]</scope>
    <source>
        <strain evidence="2">cv. Tatra</strain>
        <tissue evidence="1">Young leaves</tissue>
    </source>
</reference>
<protein>
    <submittedName>
        <fullName evidence="1">Uncharacterized protein</fullName>
    </submittedName>
</protein>
<organism evidence="1 2">
    <name type="scientific">Trifolium pratense</name>
    <name type="common">Red clover</name>
    <dbReference type="NCBI Taxonomy" id="57577"/>
    <lineage>
        <taxon>Eukaryota</taxon>
        <taxon>Viridiplantae</taxon>
        <taxon>Streptophyta</taxon>
        <taxon>Embryophyta</taxon>
        <taxon>Tracheophyta</taxon>
        <taxon>Spermatophyta</taxon>
        <taxon>Magnoliopsida</taxon>
        <taxon>eudicotyledons</taxon>
        <taxon>Gunneridae</taxon>
        <taxon>Pentapetalae</taxon>
        <taxon>rosids</taxon>
        <taxon>fabids</taxon>
        <taxon>Fabales</taxon>
        <taxon>Fabaceae</taxon>
        <taxon>Papilionoideae</taxon>
        <taxon>50 kb inversion clade</taxon>
        <taxon>NPAAA clade</taxon>
        <taxon>Hologalegina</taxon>
        <taxon>IRL clade</taxon>
        <taxon>Trifolieae</taxon>
        <taxon>Trifolium</taxon>
    </lineage>
</organism>
<name>A0A2K3NA81_TRIPR</name>
<evidence type="ECO:0000313" key="1">
    <source>
        <dbReference type="EMBL" id="PNX99924.1"/>
    </source>
</evidence>